<accession>A0ABQ3X2T9</accession>
<sequence>MDGARNAPRLPHTGFRDFVFRPPGLLIPHPGPAGFGVEHPVGVRRASGGISVGDPVGDPPSVMSLPGRFGIAGREFARHPRACSASTPASWSDLIIAVPLGPTRRVMEIVRDRAGDFAR</sequence>
<protein>
    <submittedName>
        <fullName evidence="1">Uncharacterized protein</fullName>
    </submittedName>
</protein>
<evidence type="ECO:0000313" key="2">
    <source>
        <dbReference type="Proteomes" id="UP000612282"/>
    </source>
</evidence>
<dbReference type="Proteomes" id="UP000612282">
    <property type="component" value="Unassembled WGS sequence"/>
</dbReference>
<comment type="caution">
    <text evidence="1">The sequence shown here is derived from an EMBL/GenBank/DDBJ whole genome shotgun (WGS) entry which is preliminary data.</text>
</comment>
<dbReference type="EMBL" id="BOMG01000024">
    <property type="protein sequence ID" value="GID52796.1"/>
    <property type="molecule type" value="Genomic_DNA"/>
</dbReference>
<name>A0ABQ3X2T9_9ACTN</name>
<evidence type="ECO:0000313" key="1">
    <source>
        <dbReference type="EMBL" id="GID52796.1"/>
    </source>
</evidence>
<organism evidence="1 2">
    <name type="scientific">Actinoplanes couchii</name>
    <dbReference type="NCBI Taxonomy" id="403638"/>
    <lineage>
        <taxon>Bacteria</taxon>
        <taxon>Bacillati</taxon>
        <taxon>Actinomycetota</taxon>
        <taxon>Actinomycetes</taxon>
        <taxon>Micromonosporales</taxon>
        <taxon>Micromonosporaceae</taxon>
        <taxon>Actinoplanes</taxon>
    </lineage>
</organism>
<gene>
    <name evidence="1" type="ORF">Aco03nite_012000</name>
</gene>
<proteinExistence type="predicted"/>
<reference evidence="1 2" key="1">
    <citation type="submission" date="2021-01" db="EMBL/GenBank/DDBJ databases">
        <title>Whole genome shotgun sequence of Actinoplanes couchii NBRC 106145.</title>
        <authorList>
            <person name="Komaki H."/>
            <person name="Tamura T."/>
        </authorList>
    </citation>
    <scope>NUCLEOTIDE SEQUENCE [LARGE SCALE GENOMIC DNA]</scope>
    <source>
        <strain evidence="1 2">NBRC 106145</strain>
    </source>
</reference>
<keyword evidence="2" id="KW-1185">Reference proteome</keyword>